<dbReference type="AlphaFoldDB" id="A0A1B6VMI3"/>
<dbReference type="EMBL" id="LUTU01000005">
    <property type="protein sequence ID" value="OAJ68423.1"/>
    <property type="molecule type" value="Genomic_DNA"/>
</dbReference>
<name>A0A1B6VMI3_9PROT</name>
<dbReference type="InterPro" id="IPR038670">
    <property type="entry name" value="HslJ-like_sf"/>
</dbReference>
<dbReference type="InterPro" id="IPR053196">
    <property type="entry name" value="Lipoprotein_YbaY-like"/>
</dbReference>
<dbReference type="Proteomes" id="UP000077786">
    <property type="component" value="Unassembled WGS sequence"/>
</dbReference>
<comment type="caution">
    <text evidence="2">The sequence shown here is derived from an EMBL/GenBank/DDBJ whole genome shotgun (WGS) entry which is preliminary data.</text>
</comment>
<dbReference type="Gene3D" id="2.40.128.270">
    <property type="match status" value="1"/>
</dbReference>
<dbReference type="Pfam" id="PF03724">
    <property type="entry name" value="META"/>
    <property type="match status" value="1"/>
</dbReference>
<dbReference type="OrthoDB" id="9809132at2"/>
<dbReference type="PATRIC" id="fig|38307.3.peg.1165"/>
<dbReference type="InterPro" id="IPR005184">
    <property type="entry name" value="DUF306_Meta_HslJ"/>
</dbReference>
<accession>A0A1B6VMI3</accession>
<gene>
    <name evidence="2" type="ORF">A0123_01129</name>
</gene>
<proteinExistence type="predicted"/>
<evidence type="ECO:0000259" key="1">
    <source>
        <dbReference type="Pfam" id="PF03724"/>
    </source>
</evidence>
<feature type="domain" description="DUF306" evidence="1">
    <location>
        <begin position="132"/>
        <end position="230"/>
    </location>
</feature>
<dbReference type="Pfam" id="PF09619">
    <property type="entry name" value="YscW"/>
    <property type="match status" value="1"/>
</dbReference>
<organism evidence="2">
    <name type="scientific">Gluconobacter cerinus</name>
    <dbReference type="NCBI Taxonomy" id="38307"/>
    <lineage>
        <taxon>Bacteria</taxon>
        <taxon>Pseudomonadati</taxon>
        <taxon>Pseudomonadota</taxon>
        <taxon>Alphaproteobacteria</taxon>
        <taxon>Acetobacterales</taxon>
        <taxon>Acetobacteraceae</taxon>
        <taxon>Gluconobacter</taxon>
    </lineage>
</organism>
<dbReference type="PANTHER" id="PTHR38013:SF1">
    <property type="entry name" value="GLYCOPROTEIN_POLYSACCHARIDE METABOLISM"/>
    <property type="match status" value="1"/>
</dbReference>
<reference evidence="2" key="1">
    <citation type="submission" date="2016-03" db="EMBL/GenBank/DDBJ databases">
        <title>Draft genome sequence of Gluconobacter cerinus strain CECT 9110.</title>
        <authorList>
            <person name="Sainz F."/>
            <person name="Mas A."/>
            <person name="Torija M.J."/>
        </authorList>
    </citation>
    <scope>NUCLEOTIDE SEQUENCE [LARGE SCALE GENOMIC DNA]</scope>
    <source>
        <strain evidence="2">CECT 9110</strain>
    </source>
</reference>
<protein>
    <submittedName>
        <fullName evidence="2">Heat-inducible protein</fullName>
    </submittedName>
</protein>
<dbReference type="PANTHER" id="PTHR38013">
    <property type="entry name" value="GLYCOPROTEIN/POLYSACCHARIDE METABOLISM"/>
    <property type="match status" value="1"/>
</dbReference>
<dbReference type="InterPro" id="IPR039366">
    <property type="entry name" value="Pilotin"/>
</dbReference>
<dbReference type="RefSeq" id="WP_064273962.1">
    <property type="nucleotide sequence ID" value="NZ_LUTU01000005.1"/>
</dbReference>
<sequence length="246" mass="26544">MITRRFALSLVAGSAFVQMAKAEPLETLSGTVTYRERMALPAGAVLTVQLEDISRADAPAITLAESRQDILRPGPIAYTLRHPALKSGFRYALRAEIRVGDTLLFTTEGFHGPDQPNILVHRVSAPAASSPYGTWSVQALDGKPLEPTARKPVLTLNQNGRVSGFGGCNRLMGHAVIKGNTIRFAPMAMTRMACIGSGMVIESHFVKNLEDVRSWSIGQRGELTLNSQSGIAMIVLTSSNIDSQKL</sequence>
<evidence type="ECO:0000313" key="2">
    <source>
        <dbReference type="EMBL" id="OAJ68423.1"/>
    </source>
</evidence>